<evidence type="ECO:0000256" key="1">
    <source>
        <dbReference type="ARBA" id="ARBA00022491"/>
    </source>
</evidence>
<dbReference type="PANTHER" id="PTHR30055">
    <property type="entry name" value="HTH-TYPE TRANSCRIPTIONAL REGULATOR RUTR"/>
    <property type="match status" value="1"/>
</dbReference>
<feature type="DNA-binding region" description="H-T-H motif" evidence="5">
    <location>
        <begin position="22"/>
        <end position="41"/>
    </location>
</feature>
<dbReference type="InterPro" id="IPR001647">
    <property type="entry name" value="HTH_TetR"/>
</dbReference>
<dbReference type="SUPFAM" id="SSF46689">
    <property type="entry name" value="Homeodomain-like"/>
    <property type="match status" value="1"/>
</dbReference>
<dbReference type="InterPro" id="IPR041490">
    <property type="entry name" value="KstR2_TetR_C"/>
</dbReference>
<dbReference type="STRING" id="439292.Bsel_2838"/>
<dbReference type="HOGENOM" id="CLU_069356_12_4_9"/>
<dbReference type="GO" id="GO:0003700">
    <property type="term" value="F:DNA-binding transcription factor activity"/>
    <property type="evidence" value="ECO:0007669"/>
    <property type="project" value="TreeGrafter"/>
</dbReference>
<dbReference type="InterPro" id="IPR023772">
    <property type="entry name" value="DNA-bd_HTH_TetR-type_CS"/>
</dbReference>
<dbReference type="AlphaFoldDB" id="D6XZ44"/>
<keyword evidence="8" id="KW-1185">Reference proteome</keyword>
<dbReference type="Pfam" id="PF17932">
    <property type="entry name" value="TetR_C_24"/>
    <property type="match status" value="1"/>
</dbReference>
<dbReference type="Pfam" id="PF00440">
    <property type="entry name" value="TetR_N"/>
    <property type="match status" value="1"/>
</dbReference>
<dbReference type="PANTHER" id="PTHR30055:SF175">
    <property type="entry name" value="HTH-TYPE TRANSCRIPTIONAL REPRESSOR KSTR2"/>
    <property type="match status" value="1"/>
</dbReference>
<dbReference type="KEGG" id="bse:Bsel_2838"/>
<evidence type="ECO:0000256" key="5">
    <source>
        <dbReference type="PROSITE-ProRule" id="PRU00335"/>
    </source>
</evidence>
<evidence type="ECO:0000256" key="4">
    <source>
        <dbReference type="ARBA" id="ARBA00023163"/>
    </source>
</evidence>
<dbReference type="Gene3D" id="1.10.357.10">
    <property type="entry name" value="Tetracycline Repressor, domain 2"/>
    <property type="match status" value="1"/>
</dbReference>
<dbReference type="PROSITE" id="PS50977">
    <property type="entry name" value="HTH_TETR_2"/>
    <property type="match status" value="1"/>
</dbReference>
<gene>
    <name evidence="7" type="ordered locus">Bsel_2838</name>
</gene>
<keyword evidence="3 5" id="KW-0238">DNA-binding</keyword>
<dbReference type="SUPFAM" id="SSF48498">
    <property type="entry name" value="Tetracyclin repressor-like, C-terminal domain"/>
    <property type="match status" value="1"/>
</dbReference>
<evidence type="ECO:0000259" key="6">
    <source>
        <dbReference type="PROSITE" id="PS50977"/>
    </source>
</evidence>
<dbReference type="GO" id="GO:0000976">
    <property type="term" value="F:transcription cis-regulatory region binding"/>
    <property type="evidence" value="ECO:0007669"/>
    <property type="project" value="TreeGrafter"/>
</dbReference>
<accession>D6XZ44</accession>
<evidence type="ECO:0000256" key="2">
    <source>
        <dbReference type="ARBA" id="ARBA00023015"/>
    </source>
</evidence>
<dbReference type="OrthoDB" id="9814200at2"/>
<dbReference type="InterPro" id="IPR009057">
    <property type="entry name" value="Homeodomain-like_sf"/>
</dbReference>
<name>D6XZ44_BACIE</name>
<feature type="domain" description="HTH tetR-type" evidence="6">
    <location>
        <begin position="1"/>
        <end position="59"/>
    </location>
</feature>
<sequence length="188" mass="21441">MKERITAKALELFEQKGFAETSIREIVDALGISKGAFYHYFAAKDEILSHLHMAYIDTLVKEQADTLRDASLSSEEKLRRIIDLLIRNIEPNGANARVFFREMRHLSEDHLAAIIPKRDQFLKQLHEVLDEGVRRGVFRSGMNTELQALAIIGACNWSYQWFRPDGPIPAHAVTASFYDLFVHGLKNG</sequence>
<keyword evidence="1" id="KW-0678">Repressor</keyword>
<evidence type="ECO:0000256" key="3">
    <source>
        <dbReference type="ARBA" id="ARBA00023125"/>
    </source>
</evidence>
<dbReference type="RefSeq" id="WP_013173742.1">
    <property type="nucleotide sequence ID" value="NC_014219.1"/>
</dbReference>
<dbReference type="PRINTS" id="PR00455">
    <property type="entry name" value="HTHTETR"/>
</dbReference>
<evidence type="ECO:0000313" key="7">
    <source>
        <dbReference type="EMBL" id="ADI00329.1"/>
    </source>
</evidence>
<evidence type="ECO:0000313" key="8">
    <source>
        <dbReference type="Proteomes" id="UP000000271"/>
    </source>
</evidence>
<keyword evidence="2" id="KW-0805">Transcription regulation</keyword>
<proteinExistence type="predicted"/>
<organism evidence="7 8">
    <name type="scientific">Bacillus selenitireducens (strain ATCC 700615 / DSM 15326 / MLS10)</name>
    <dbReference type="NCBI Taxonomy" id="439292"/>
    <lineage>
        <taxon>Bacteria</taxon>
        <taxon>Bacillati</taxon>
        <taxon>Bacillota</taxon>
        <taxon>Bacilli</taxon>
        <taxon>Bacillales</taxon>
        <taxon>Bacillaceae</taxon>
        <taxon>Salisediminibacterium</taxon>
    </lineage>
</organism>
<dbReference type="EMBL" id="CP001791">
    <property type="protein sequence ID" value="ADI00329.1"/>
    <property type="molecule type" value="Genomic_DNA"/>
</dbReference>
<reference evidence="7" key="1">
    <citation type="submission" date="2009-10" db="EMBL/GenBank/DDBJ databases">
        <title>Complete sequence of Bacillus selenitireducens MLS10.</title>
        <authorList>
            <consortium name="US DOE Joint Genome Institute"/>
            <person name="Lucas S."/>
            <person name="Copeland A."/>
            <person name="Lapidus A."/>
            <person name="Glavina del Rio T."/>
            <person name="Dalin E."/>
            <person name="Tice H."/>
            <person name="Bruce D."/>
            <person name="Goodwin L."/>
            <person name="Pitluck S."/>
            <person name="Sims D."/>
            <person name="Brettin T."/>
            <person name="Detter J.C."/>
            <person name="Han C."/>
            <person name="Larimer F."/>
            <person name="Land M."/>
            <person name="Hauser L."/>
            <person name="Kyrpides N."/>
            <person name="Ovchinnikova G."/>
            <person name="Stolz J."/>
        </authorList>
    </citation>
    <scope>NUCLEOTIDE SEQUENCE [LARGE SCALE GENOMIC DNA]</scope>
    <source>
        <strain evidence="7">MLS10</strain>
    </source>
</reference>
<dbReference type="InterPro" id="IPR050109">
    <property type="entry name" value="HTH-type_TetR-like_transc_reg"/>
</dbReference>
<protein>
    <submittedName>
        <fullName evidence="7">Transcriptional regulator, TetR family</fullName>
    </submittedName>
</protein>
<keyword evidence="4" id="KW-0804">Transcription</keyword>
<dbReference type="PROSITE" id="PS01081">
    <property type="entry name" value="HTH_TETR_1"/>
    <property type="match status" value="1"/>
</dbReference>
<dbReference type="eggNOG" id="COG1309">
    <property type="taxonomic scope" value="Bacteria"/>
</dbReference>
<dbReference type="InterPro" id="IPR036271">
    <property type="entry name" value="Tet_transcr_reg_TetR-rel_C_sf"/>
</dbReference>
<dbReference type="Proteomes" id="UP000000271">
    <property type="component" value="Chromosome"/>
</dbReference>
<dbReference type="Gene3D" id="1.10.10.60">
    <property type="entry name" value="Homeodomain-like"/>
    <property type="match status" value="1"/>
</dbReference>